<dbReference type="AlphaFoldDB" id="A0A067JKH5"/>
<dbReference type="InterPro" id="IPR030381">
    <property type="entry name" value="G_DYNAMIN_dom"/>
</dbReference>
<dbReference type="InterPro" id="IPR022812">
    <property type="entry name" value="Dynamin"/>
</dbReference>
<dbReference type="PANTHER" id="PTHR11566:SF173">
    <property type="entry name" value="DYNAMIN-RELATED PROTEIN 4C"/>
    <property type="match status" value="1"/>
</dbReference>
<keyword evidence="3" id="KW-1185">Reference proteome</keyword>
<dbReference type="EMBL" id="KK915213">
    <property type="protein sequence ID" value="KDP23303.1"/>
    <property type="molecule type" value="Genomic_DNA"/>
</dbReference>
<dbReference type="Pfam" id="PF01031">
    <property type="entry name" value="Dynamin_M"/>
    <property type="match status" value="1"/>
</dbReference>
<reference evidence="2 3" key="1">
    <citation type="journal article" date="2014" name="PLoS ONE">
        <title>Global Analysis of Gene Expression Profiles in Physic Nut (Jatropha curcas L.) Seedlings Exposed to Salt Stress.</title>
        <authorList>
            <person name="Zhang L."/>
            <person name="Zhang C."/>
            <person name="Wu P."/>
            <person name="Chen Y."/>
            <person name="Li M."/>
            <person name="Jiang H."/>
            <person name="Wu G."/>
        </authorList>
    </citation>
    <scope>NUCLEOTIDE SEQUENCE [LARGE SCALE GENOMIC DNA]</scope>
    <source>
        <strain evidence="3">cv. GZQX0401</strain>
        <tissue evidence="2">Young leaves</tissue>
    </source>
</reference>
<dbReference type="GO" id="GO:0005874">
    <property type="term" value="C:microtubule"/>
    <property type="evidence" value="ECO:0007669"/>
    <property type="project" value="TreeGrafter"/>
</dbReference>
<gene>
    <name evidence="2" type="ORF">JCGZ_23136</name>
</gene>
<dbReference type="SUPFAM" id="SSF52540">
    <property type="entry name" value="P-loop containing nucleoside triphosphate hydrolases"/>
    <property type="match status" value="1"/>
</dbReference>
<dbReference type="GO" id="GO:0016020">
    <property type="term" value="C:membrane"/>
    <property type="evidence" value="ECO:0007669"/>
    <property type="project" value="TreeGrafter"/>
</dbReference>
<dbReference type="InterPro" id="IPR027417">
    <property type="entry name" value="P-loop_NTPase"/>
</dbReference>
<proteinExistence type="predicted"/>
<dbReference type="STRING" id="180498.A0A067JKH5"/>
<sequence>MSRQVDRTGERTLAIVTKSNKAPEGLLEKVTGDDVNIGLGYVCVRNRIGDKSYDEARKQEVVLFENHPLLSKIDKSMVGIPILAQKLTQIQATIIARRLPDIFSKINEKLNASISELNRMLKTLSSPADAMIAFLGIVGSARESLRKILVRGEYDEYSNDHDMHCTTRLV</sequence>
<name>A0A067JKH5_JATCU</name>
<dbReference type="OrthoDB" id="5061070at2759"/>
<dbReference type="Gene3D" id="3.40.50.300">
    <property type="entry name" value="P-loop containing nucleotide triphosphate hydrolases"/>
    <property type="match status" value="1"/>
</dbReference>
<protein>
    <recommendedName>
        <fullName evidence="1">Dynamin-type G domain-containing protein</fullName>
    </recommendedName>
</protein>
<evidence type="ECO:0000313" key="3">
    <source>
        <dbReference type="Proteomes" id="UP000027138"/>
    </source>
</evidence>
<dbReference type="InterPro" id="IPR000375">
    <property type="entry name" value="Dynamin_stalk"/>
</dbReference>
<dbReference type="GO" id="GO:0005525">
    <property type="term" value="F:GTP binding"/>
    <property type="evidence" value="ECO:0007669"/>
    <property type="project" value="InterPro"/>
</dbReference>
<organism evidence="2 3">
    <name type="scientific">Jatropha curcas</name>
    <name type="common">Barbados nut</name>
    <dbReference type="NCBI Taxonomy" id="180498"/>
    <lineage>
        <taxon>Eukaryota</taxon>
        <taxon>Viridiplantae</taxon>
        <taxon>Streptophyta</taxon>
        <taxon>Embryophyta</taxon>
        <taxon>Tracheophyta</taxon>
        <taxon>Spermatophyta</taxon>
        <taxon>Magnoliopsida</taxon>
        <taxon>eudicotyledons</taxon>
        <taxon>Gunneridae</taxon>
        <taxon>Pentapetalae</taxon>
        <taxon>rosids</taxon>
        <taxon>fabids</taxon>
        <taxon>Malpighiales</taxon>
        <taxon>Euphorbiaceae</taxon>
        <taxon>Crotonoideae</taxon>
        <taxon>Jatropheae</taxon>
        <taxon>Jatropha</taxon>
    </lineage>
</organism>
<dbReference type="Proteomes" id="UP000027138">
    <property type="component" value="Unassembled WGS sequence"/>
</dbReference>
<evidence type="ECO:0000259" key="1">
    <source>
        <dbReference type="PROSITE" id="PS51718"/>
    </source>
</evidence>
<accession>A0A067JKH5</accession>
<dbReference type="GO" id="GO:0003924">
    <property type="term" value="F:GTPase activity"/>
    <property type="evidence" value="ECO:0007669"/>
    <property type="project" value="TreeGrafter"/>
</dbReference>
<feature type="domain" description="Dynamin-type G" evidence="1">
    <location>
        <begin position="1"/>
        <end position="100"/>
    </location>
</feature>
<evidence type="ECO:0000313" key="2">
    <source>
        <dbReference type="EMBL" id="KDP23303.1"/>
    </source>
</evidence>
<dbReference type="PROSITE" id="PS51718">
    <property type="entry name" value="G_DYNAMIN_2"/>
    <property type="match status" value="1"/>
</dbReference>
<dbReference type="GO" id="GO:0008017">
    <property type="term" value="F:microtubule binding"/>
    <property type="evidence" value="ECO:0007669"/>
    <property type="project" value="TreeGrafter"/>
</dbReference>
<dbReference type="GO" id="GO:0005737">
    <property type="term" value="C:cytoplasm"/>
    <property type="evidence" value="ECO:0007669"/>
    <property type="project" value="TreeGrafter"/>
</dbReference>
<dbReference type="PANTHER" id="PTHR11566">
    <property type="entry name" value="DYNAMIN"/>
    <property type="match status" value="1"/>
</dbReference>